<dbReference type="InterPro" id="IPR008160">
    <property type="entry name" value="Collagen"/>
</dbReference>
<feature type="compositionally biased region" description="Basic and acidic residues" evidence="2">
    <location>
        <begin position="205"/>
        <end position="218"/>
    </location>
</feature>
<evidence type="ECO:0000313" key="6">
    <source>
        <dbReference type="WBParaSite" id="Pan_g15649.t1"/>
    </source>
</evidence>
<evidence type="ECO:0000256" key="2">
    <source>
        <dbReference type="SAM" id="MobiDB-lite"/>
    </source>
</evidence>
<dbReference type="AlphaFoldDB" id="A0A7E4V1Y9"/>
<proteinExistence type="predicted"/>
<feature type="transmembrane region" description="Helical" evidence="3">
    <location>
        <begin position="6"/>
        <end position="30"/>
    </location>
</feature>
<dbReference type="InterPro" id="IPR002486">
    <property type="entry name" value="Col_cuticle_N"/>
</dbReference>
<feature type="region of interest" description="Disordered" evidence="2">
    <location>
        <begin position="323"/>
        <end position="347"/>
    </location>
</feature>
<keyword evidence="3" id="KW-0812">Transmembrane</keyword>
<dbReference type="Proteomes" id="UP000492821">
    <property type="component" value="Unassembled WGS sequence"/>
</dbReference>
<name>A0A7E4V1Y9_PANRE</name>
<dbReference type="SMART" id="SM01088">
    <property type="entry name" value="Col_cuticle_N"/>
    <property type="match status" value="1"/>
</dbReference>
<keyword evidence="3" id="KW-1133">Transmembrane helix</keyword>
<keyword evidence="5" id="KW-1185">Reference proteome</keyword>
<feature type="compositionally biased region" description="Low complexity" evidence="2">
    <location>
        <begin position="121"/>
        <end position="141"/>
    </location>
</feature>
<keyword evidence="3" id="KW-0472">Membrane</keyword>
<dbReference type="PANTHER" id="PTHR24637:SF421">
    <property type="entry name" value="CUTICLE COLLAGEN DPY-2"/>
    <property type="match status" value="1"/>
</dbReference>
<reference evidence="5" key="1">
    <citation type="journal article" date="2013" name="Genetics">
        <title>The draft genome and transcriptome of Panagrellus redivivus are shaped by the harsh demands of a free-living lifestyle.</title>
        <authorList>
            <person name="Srinivasan J."/>
            <person name="Dillman A.R."/>
            <person name="Macchietto M.G."/>
            <person name="Heikkinen L."/>
            <person name="Lakso M."/>
            <person name="Fracchia K.M."/>
            <person name="Antoshechkin I."/>
            <person name="Mortazavi A."/>
            <person name="Wong G."/>
            <person name="Sternberg P.W."/>
        </authorList>
    </citation>
    <scope>NUCLEOTIDE SEQUENCE [LARGE SCALE GENOMIC DNA]</scope>
    <source>
        <strain evidence="5">MT8872</strain>
    </source>
</reference>
<protein>
    <submittedName>
        <fullName evidence="6">Col_cuticle_N domain-containing protein</fullName>
    </submittedName>
</protein>
<dbReference type="Pfam" id="PF01484">
    <property type="entry name" value="Col_cuticle_N"/>
    <property type="match status" value="1"/>
</dbReference>
<keyword evidence="1" id="KW-0677">Repeat</keyword>
<feature type="compositionally biased region" description="Low complexity" evidence="2">
    <location>
        <begin position="242"/>
        <end position="251"/>
    </location>
</feature>
<feature type="domain" description="Nematode cuticle collagen N-terminal" evidence="4">
    <location>
        <begin position="6"/>
        <end position="58"/>
    </location>
</feature>
<feature type="compositionally biased region" description="Low complexity" evidence="2">
    <location>
        <begin position="161"/>
        <end position="179"/>
    </location>
</feature>
<feature type="region of interest" description="Disordered" evidence="2">
    <location>
        <begin position="111"/>
        <end position="311"/>
    </location>
</feature>
<sequence length="347" mass="35231">MNSARIAGYLAIGASIGALFTVFAYIPALVSKINGINEKLRVDSDEFQIIADEAWAQLISVKHAYPVDRFRRDAYDDLPKVYPLHNTYKKDSFVVKPTCSCNANNNCPAGPPGPPGKPGDDGTPGASGAPGAPGLPGIAPPVTVDPYQQCRVCPQGPRGPPGSSGEVGPPGQEGLPGQPGREGEDGRVGYPGNPGIPGEPGKAGKPGEKGAPGRDGVRGQKGLPGAKGDVGPIGQKGPEGYPGPDGQRGNDGPPGPNGPDGVAGMPGQEGHPGVPGTTGLPGEDAEYCPCPSRSAGVDKSEKTATAAYDESAAVVAPKTVAISQPPAYEPQSVAVESASQRPYRRLS</sequence>
<organism evidence="5 6">
    <name type="scientific">Panagrellus redivivus</name>
    <name type="common">Microworm</name>
    <dbReference type="NCBI Taxonomy" id="6233"/>
    <lineage>
        <taxon>Eukaryota</taxon>
        <taxon>Metazoa</taxon>
        <taxon>Ecdysozoa</taxon>
        <taxon>Nematoda</taxon>
        <taxon>Chromadorea</taxon>
        <taxon>Rhabditida</taxon>
        <taxon>Tylenchina</taxon>
        <taxon>Panagrolaimomorpha</taxon>
        <taxon>Panagrolaimoidea</taxon>
        <taxon>Panagrolaimidae</taxon>
        <taxon>Panagrellus</taxon>
    </lineage>
</organism>
<evidence type="ECO:0000256" key="3">
    <source>
        <dbReference type="SAM" id="Phobius"/>
    </source>
</evidence>
<accession>A0A7E4V1Y9</accession>
<dbReference type="WBParaSite" id="Pan_g15649.t1">
    <property type="protein sequence ID" value="Pan_g15649.t1"/>
    <property type="gene ID" value="Pan_g15649"/>
</dbReference>
<evidence type="ECO:0000256" key="1">
    <source>
        <dbReference type="ARBA" id="ARBA00022737"/>
    </source>
</evidence>
<evidence type="ECO:0000313" key="5">
    <source>
        <dbReference type="Proteomes" id="UP000492821"/>
    </source>
</evidence>
<dbReference type="PANTHER" id="PTHR24637">
    <property type="entry name" value="COLLAGEN"/>
    <property type="match status" value="1"/>
</dbReference>
<reference evidence="6" key="2">
    <citation type="submission" date="2020-10" db="UniProtKB">
        <authorList>
            <consortium name="WormBaseParasite"/>
        </authorList>
    </citation>
    <scope>IDENTIFICATION</scope>
</reference>
<dbReference type="Pfam" id="PF01391">
    <property type="entry name" value="Collagen"/>
    <property type="match status" value="2"/>
</dbReference>
<dbReference type="GO" id="GO:0042302">
    <property type="term" value="F:structural constituent of cuticle"/>
    <property type="evidence" value="ECO:0007669"/>
    <property type="project" value="InterPro"/>
</dbReference>
<evidence type="ECO:0000259" key="4">
    <source>
        <dbReference type="SMART" id="SM01088"/>
    </source>
</evidence>